<dbReference type="InterPro" id="IPR016181">
    <property type="entry name" value="Acyl_CoA_acyltransferase"/>
</dbReference>
<dbReference type="Pfam" id="PF00583">
    <property type="entry name" value="Acetyltransf_1"/>
    <property type="match status" value="1"/>
</dbReference>
<name>A0A2N0Z816_9BACI</name>
<dbReference type="RefSeq" id="WP_101175062.1">
    <property type="nucleotide sequence ID" value="NZ_PISE01000002.1"/>
</dbReference>
<dbReference type="Proteomes" id="UP000233375">
    <property type="component" value="Unassembled WGS sequence"/>
</dbReference>
<evidence type="ECO:0000313" key="2">
    <source>
        <dbReference type="EMBL" id="PKG25649.1"/>
    </source>
</evidence>
<dbReference type="Gene3D" id="3.40.630.30">
    <property type="match status" value="1"/>
</dbReference>
<accession>A0A2N0Z816</accession>
<dbReference type="OrthoDB" id="423921at2"/>
<sequence length="169" mass="19499">MLLYSIPVNEKTAAYILSWRYPSPYDLYNDTGEEESLKEFLENPYFAVINEMDEIIGFYCIGYSAQVPNGYLFGVYEEGYLDIGLGMKPELIGKGYGASFLAFILYLIEKKYGRVPLRLTVATFNERAIHLYEKFGFAKRMMFDDMITTFQTMVKEDDLKNIIEGTNSI</sequence>
<keyword evidence="3" id="KW-1185">Reference proteome</keyword>
<dbReference type="InterPro" id="IPR000182">
    <property type="entry name" value="GNAT_dom"/>
</dbReference>
<evidence type="ECO:0000313" key="3">
    <source>
        <dbReference type="Proteomes" id="UP000233375"/>
    </source>
</evidence>
<proteinExistence type="predicted"/>
<organism evidence="2 3">
    <name type="scientific">Niallia nealsonii</name>
    <dbReference type="NCBI Taxonomy" id="115979"/>
    <lineage>
        <taxon>Bacteria</taxon>
        <taxon>Bacillati</taxon>
        <taxon>Bacillota</taxon>
        <taxon>Bacilli</taxon>
        <taxon>Bacillales</taxon>
        <taxon>Bacillaceae</taxon>
        <taxon>Niallia</taxon>
    </lineage>
</organism>
<dbReference type="SUPFAM" id="SSF55729">
    <property type="entry name" value="Acyl-CoA N-acyltransferases (Nat)"/>
    <property type="match status" value="1"/>
</dbReference>
<feature type="domain" description="N-acetyltransferase" evidence="1">
    <location>
        <begin position="6"/>
        <end position="158"/>
    </location>
</feature>
<protein>
    <submittedName>
        <fullName evidence="2">GNAT family N-acetyltransferase</fullName>
    </submittedName>
</protein>
<dbReference type="EMBL" id="PISE01000002">
    <property type="protein sequence ID" value="PKG25649.1"/>
    <property type="molecule type" value="Genomic_DNA"/>
</dbReference>
<gene>
    <name evidence="2" type="ORF">CWS01_00560</name>
</gene>
<reference evidence="2 3" key="1">
    <citation type="journal article" date="2003" name="Int. J. Syst. Evol. Microbiol.">
        <title>Bacillus nealsonii sp. nov., isolated from a spacecraft-assembly facility, whose spores are gamma-radiation resistant.</title>
        <authorList>
            <person name="Venkateswaran K."/>
            <person name="Kempf M."/>
            <person name="Chen F."/>
            <person name="Satomi M."/>
            <person name="Nicholson W."/>
            <person name="Kern R."/>
        </authorList>
    </citation>
    <scope>NUCLEOTIDE SEQUENCE [LARGE SCALE GENOMIC DNA]</scope>
    <source>
        <strain evidence="2 3">FO-92</strain>
    </source>
</reference>
<evidence type="ECO:0000259" key="1">
    <source>
        <dbReference type="PROSITE" id="PS51186"/>
    </source>
</evidence>
<dbReference type="PROSITE" id="PS51186">
    <property type="entry name" value="GNAT"/>
    <property type="match status" value="1"/>
</dbReference>
<keyword evidence="2" id="KW-0808">Transferase</keyword>
<dbReference type="AlphaFoldDB" id="A0A2N0Z816"/>
<comment type="caution">
    <text evidence="2">The sequence shown here is derived from an EMBL/GenBank/DDBJ whole genome shotgun (WGS) entry which is preliminary data.</text>
</comment>
<dbReference type="GO" id="GO:0016747">
    <property type="term" value="F:acyltransferase activity, transferring groups other than amino-acyl groups"/>
    <property type="evidence" value="ECO:0007669"/>
    <property type="project" value="InterPro"/>
</dbReference>